<evidence type="ECO:0000256" key="2">
    <source>
        <dbReference type="ARBA" id="ARBA00004141"/>
    </source>
</evidence>
<dbReference type="NCBIfam" id="TIGR01225">
    <property type="entry name" value="hutH"/>
    <property type="match status" value="1"/>
</dbReference>
<keyword evidence="20" id="KW-0560">Oxidoreductase</keyword>
<dbReference type="Pfam" id="PF08022">
    <property type="entry name" value="FAD_binding_8"/>
    <property type="match status" value="1"/>
</dbReference>
<dbReference type="InterPro" id="IPR059154">
    <property type="entry name" value="Glce_b_sandwich"/>
</dbReference>
<comment type="catalytic activity">
    <reaction evidence="25 28">
        <text>L-histidine = trans-urocanate + NH4(+)</text>
        <dbReference type="Rhea" id="RHEA:21232"/>
        <dbReference type="ChEBI" id="CHEBI:17771"/>
        <dbReference type="ChEBI" id="CHEBI:28938"/>
        <dbReference type="ChEBI" id="CHEBI:57595"/>
        <dbReference type="EC" id="4.3.1.3"/>
    </reaction>
</comment>
<dbReference type="InterPro" id="IPR011992">
    <property type="entry name" value="EF-hand-dom_pair"/>
</dbReference>
<dbReference type="InterPro" id="IPR039261">
    <property type="entry name" value="FNR_nucleotide-bd"/>
</dbReference>
<evidence type="ECO:0000256" key="25">
    <source>
        <dbReference type="ARBA" id="ARBA00049269"/>
    </source>
</evidence>
<keyword evidence="22" id="KW-0413">Isomerase</keyword>
<comment type="pathway">
    <text evidence="4">Glycan metabolism; heparin biosynthesis.</text>
</comment>
<dbReference type="Pfam" id="PF01794">
    <property type="entry name" value="Ferric_reduct"/>
    <property type="match status" value="1"/>
</dbReference>
<dbReference type="SUPFAM" id="SSF48557">
    <property type="entry name" value="L-aspartase-like"/>
    <property type="match status" value="1"/>
</dbReference>
<evidence type="ECO:0000256" key="8">
    <source>
        <dbReference type="ARBA" id="ARBA00007238"/>
    </source>
</evidence>
<protein>
    <recommendedName>
        <fullName evidence="9 28">Histidine ammonia-lyase</fullName>
        <ecNumber evidence="28">4.3.1.3</ecNumber>
    </recommendedName>
</protein>
<dbReference type="CDD" id="cd06186">
    <property type="entry name" value="NOX_Duox_like_FAD_NADP"/>
    <property type="match status" value="1"/>
</dbReference>
<comment type="subcellular location">
    <subcellularLocation>
        <location evidence="24">Endomembrane system</location>
        <topology evidence="24">Single-pass membrane protein</topology>
    </subcellularLocation>
    <subcellularLocation>
        <location evidence="2">Membrane</location>
        <topology evidence="2">Multi-pass membrane protein</topology>
    </subcellularLocation>
    <subcellularLocation>
        <location evidence="3">Membrane</location>
        <topology evidence="3">Single-pass type II membrane protein</topology>
    </subcellularLocation>
</comment>
<dbReference type="GO" id="GO:0005794">
    <property type="term" value="C:Golgi apparatus"/>
    <property type="evidence" value="ECO:0007669"/>
    <property type="project" value="TreeGrafter"/>
</dbReference>
<dbReference type="PROSITE" id="PS50222">
    <property type="entry name" value="EF_HAND_2"/>
    <property type="match status" value="3"/>
</dbReference>
<dbReference type="GO" id="GO:0019557">
    <property type="term" value="P:L-histidine catabolic process to glutamate and formate"/>
    <property type="evidence" value="ECO:0007669"/>
    <property type="project" value="UniProtKB-UniPathway"/>
</dbReference>
<dbReference type="Pfam" id="PF12053">
    <property type="entry name" value="Par3_HAL_N_term"/>
    <property type="match status" value="1"/>
</dbReference>
<organism evidence="33 34">
    <name type="scientific">Ameiurus melas</name>
    <name type="common">Black bullhead</name>
    <name type="synonym">Silurus melas</name>
    <dbReference type="NCBI Taxonomy" id="219545"/>
    <lineage>
        <taxon>Eukaryota</taxon>
        <taxon>Metazoa</taxon>
        <taxon>Chordata</taxon>
        <taxon>Craniata</taxon>
        <taxon>Vertebrata</taxon>
        <taxon>Euteleostomi</taxon>
        <taxon>Actinopterygii</taxon>
        <taxon>Neopterygii</taxon>
        <taxon>Teleostei</taxon>
        <taxon>Ostariophysi</taxon>
        <taxon>Siluriformes</taxon>
        <taxon>Ictaluridae</taxon>
        <taxon>Ameiurus</taxon>
    </lineage>
</organism>
<evidence type="ECO:0000256" key="27">
    <source>
        <dbReference type="RuleBase" id="RU003954"/>
    </source>
</evidence>
<comment type="caution">
    <text evidence="33">The sequence shown here is derived from an EMBL/GenBank/DDBJ whole genome shotgun (WGS) entry which is preliminary data.</text>
</comment>
<comment type="pathway">
    <text evidence="6 28">Amino-acid degradation; L-histidine degradation into L-glutamate; N-formimidoyl-L-glutamate from L-histidine: step 1/3.</text>
</comment>
<evidence type="ECO:0000259" key="31">
    <source>
        <dbReference type="PROSITE" id="PS50222"/>
    </source>
</evidence>
<feature type="domain" description="EF-hand" evidence="31">
    <location>
        <begin position="711"/>
        <end position="746"/>
    </location>
</feature>
<dbReference type="SMART" id="SM00054">
    <property type="entry name" value="EFh"/>
    <property type="match status" value="3"/>
</dbReference>
<evidence type="ECO:0000256" key="4">
    <source>
        <dbReference type="ARBA" id="ARBA00004841"/>
    </source>
</evidence>
<dbReference type="Gene3D" id="1.20.200.10">
    <property type="entry name" value="Fumarase/aspartase (Central domain)"/>
    <property type="match status" value="1"/>
</dbReference>
<dbReference type="FunFam" id="1.10.275.10:FF:000007">
    <property type="entry name" value="Histidine ammonia-lyase"/>
    <property type="match status" value="1"/>
</dbReference>
<dbReference type="InterPro" id="IPR022313">
    <property type="entry name" value="Phe/His_NH3-lyase_AS"/>
</dbReference>
<keyword evidence="19 30" id="KW-1133">Transmembrane helix</keyword>
<dbReference type="InterPro" id="IPR010598">
    <property type="entry name" value="C5-epim_C"/>
</dbReference>
<evidence type="ECO:0000259" key="32">
    <source>
        <dbReference type="PROSITE" id="PS51384"/>
    </source>
</evidence>
<dbReference type="Proteomes" id="UP000593565">
    <property type="component" value="Unassembled WGS sequence"/>
</dbReference>
<dbReference type="InterPro" id="IPR013121">
    <property type="entry name" value="Fe_red_NAD-bd_6"/>
</dbReference>
<dbReference type="GO" id="GO:0004397">
    <property type="term" value="F:histidine ammonia-lyase activity"/>
    <property type="evidence" value="ECO:0007669"/>
    <property type="project" value="UniProtKB-EC"/>
</dbReference>
<evidence type="ECO:0000256" key="6">
    <source>
        <dbReference type="ARBA" id="ARBA00005113"/>
    </source>
</evidence>
<dbReference type="FunFam" id="3.40.50.80:FF:000012">
    <property type="entry name" value="NADPH oxidase, isoform B"/>
    <property type="match status" value="1"/>
</dbReference>
<evidence type="ECO:0000256" key="22">
    <source>
        <dbReference type="ARBA" id="ARBA00023235"/>
    </source>
</evidence>
<feature type="domain" description="FAD-binding FR-type" evidence="32">
    <location>
        <begin position="1067"/>
        <end position="1175"/>
    </location>
</feature>
<dbReference type="Gene3D" id="1.10.275.10">
    <property type="entry name" value="Fumarase/aspartase (N-terminal domain)"/>
    <property type="match status" value="1"/>
</dbReference>
<dbReference type="InterPro" id="IPR000778">
    <property type="entry name" value="Cyt_b245_heavy_chain"/>
</dbReference>
<evidence type="ECO:0000256" key="15">
    <source>
        <dbReference type="ARBA" id="ARBA00022827"/>
    </source>
</evidence>
<accession>A0A7J6AJ70</accession>
<evidence type="ECO:0000256" key="24">
    <source>
        <dbReference type="ARBA" id="ARBA00037847"/>
    </source>
</evidence>
<dbReference type="PROSITE" id="PS51384">
    <property type="entry name" value="FAD_FR"/>
    <property type="match status" value="1"/>
</dbReference>
<dbReference type="FunFam" id="1.20.200.10:FF:000003">
    <property type="entry name" value="Histidine ammonia-lyase"/>
    <property type="match status" value="1"/>
</dbReference>
<dbReference type="InterPro" id="IPR017938">
    <property type="entry name" value="Riboflavin_synthase-like_b-brl"/>
</dbReference>
<dbReference type="InterPro" id="IPR002048">
    <property type="entry name" value="EF_hand_dom"/>
</dbReference>
<evidence type="ECO:0000256" key="11">
    <source>
        <dbReference type="ARBA" id="ARBA00022630"/>
    </source>
</evidence>
<dbReference type="Gene3D" id="2.40.30.10">
    <property type="entry name" value="Translation factors"/>
    <property type="match status" value="1"/>
</dbReference>
<proteinExistence type="inferred from homology"/>
<dbReference type="EMBL" id="JAAGNN010000013">
    <property type="protein sequence ID" value="KAF4081548.1"/>
    <property type="molecule type" value="Genomic_DNA"/>
</dbReference>
<sequence length="2046" mass="231064">MSNLVDKRGTMPRFTIHVRDEWLTVPCKDTSCTIQWLGVEALKRYVKNKPDNGGFPHVKEVCFVARRCQGQGLLDADDTIDDVLEDNDFVELEIKGDTMSSDFIPSQPGMSYLTRAYREPEEYLFLDGNSLNSTDLVNLGRGHYKIKLSPEAERKVEQSRDLLDTIVKEKKVVYGITTGFGKFARTVIPISKLKELQENLIRSHSAGVGIPLSPERTRMLLALRINVLAKGYSGISLETLHSMIQAFNASCLSFVPEKGTVGASGDLAPLSHLALGLMGEGKMWSPRSGWADAKYVLEAHGLKPISLKPKEGLALINGTQMITSMGAEAVERAESIARQADIIAALTLEVLKGTTKAFDSDIHELRPHPGQKEVALRFRALLDSDHHPSEIAESHRFCDRVQDAYTMRCCPQVHGIVNDTIAFVKNIINTEINSATDNPMVFAERGETISGGNFHGEYPSKALDYLSIGVHELASISERRIERLCNPSLSELPAFLVNEGGLNSGFMIAHCTAAALVSENKVLCHPSSVDSLSTSAATEDHVSMGGWAARKALRVVEHVEQVLAIEMLAACQGIEFLRPLHTTTPLEKVYDLVRSVVKPWIKDRFMAADIETAHRLLIEQKVWKVAKPYIEKYCTELFPESRPSSPTAFSLDSPPSPQKRVRVEILENTQPRMSVDEDTRWLEWVTKQFETIAGEDKEIDLDEFKTALKVKESFFAERFFQLFDSDGSSSISLDELLKALNLLIHGSETDKLHFLFQVYDVDGSGSIDPDELRTVLKSCLRESAISLPEEKLDDLTLALFESADKDNSGSITFEELKAELENFPEVMENLTISAANWLKPPDMDQNKRKTPRYLTRVYWHNNSRKLFFLCLYAFLNILLFIIAMLHHAPGGPWFMLAKGCGQCLNLNCTFIMVLMLRRCLTWLRTTWVVKVLPLDQNILLHQIVGYAILIFSLVHTMAHVMNFVLLTRTDRGYNMWEYLFTTRPGIGWVKGTASITGVVLQVIISLMVVCSSTFVRRSGHFEVFYWSHLSYIWVWVLLIVHCANFWKWFVAPGVIFLVEKIVGIAVSRMATLYIVEVNLLPSKVTHLVIKRPPFFQFKPGDYVYVNIPVIAKYEWHPFTISSAPEQQDTMWLHVRSMGQWTNRLFEYFRQPESQSVSNKRLTASLRNRRHRARTQEDLFKSVDCGGSVASNEDNSIELTLYRKNGVRPSSQTPNPDLGVQVELGDMPPVTKEISAKLSENHRYCNIKCYVDGPYGTPTRQIFTSEHAVLIGAGIGITPFASILQSIMYRYRMRKQNCPNCNYSWCETIKDNEMKLRKVDFIWINRDQKSFEWFVSLLTKLEMDQADEEPEGRFLEMHMYMTSALSKNDMKAIGLQMALDLLAKKEKKDSITGLRTRTQPGRPDWGKVFQKVSEEKKGKFACFGCIAPETTYAAPDPKRHPGDSSVRCPFLSRPTPLHGSEVRMRCLVARVNHKTLIVLSAVFALITIVLWNKCSSDVSVHPPTRPQPEPAPTTEAEEDHGQLPEVPLVTREVQYEQIDCLINEDMTIKGRREGNEVYLPFSWVEKYFNVYGRIVQYEGTERFEFSHSYSRVYAQREPYHPDGVFMSFEVYNVEVRDRVKCISGVEGVPISTQWGPQGYFYPIQIAQYGLSHYSKNLTEKPPSIKTYGFVEEREGSPNPWTVPKGCSIAKVHDPGHTATIYQFSTPDNSEGVSLLLDNPKDFVLSFDVKFTSNGSVSVVLETTEKGPPYTIHYITNSLLISFKDREVTYGVGPQAAWSTLSRDLLTDLRKGVGLSNTKVVKATRIVPRRVVQLVLRGSGFISNITISSTAHMAAFFAASDWLLRNQDEQGGWPIKVARKLGEGFRTLESGWYSAMAQGQAMSTLVRAYLVTHDLVYLSAAIRATAPFKRMSEQHGVKALFMNKYDWYEEYPTTPSSFVLNGFIYSLIGLYDVAEIAGDKLGREAGILFSRGLESLKAMLPLFDTGSGTVYDLRHFTLGVAPNLARWDYHTTHINQLQLLSSIDSSPIFREYAKRWKSYLKGGRAKHN</sequence>
<feature type="domain" description="EF-hand" evidence="31">
    <location>
        <begin position="791"/>
        <end position="826"/>
    </location>
</feature>
<keyword evidence="21 30" id="KW-0472">Membrane</keyword>
<dbReference type="PROSITE" id="PS00018">
    <property type="entry name" value="EF_HAND_1"/>
    <property type="match status" value="2"/>
</dbReference>
<dbReference type="Pfam" id="PF08030">
    <property type="entry name" value="NAD_binding_6"/>
    <property type="match status" value="1"/>
</dbReference>
<dbReference type="InterPro" id="IPR039721">
    <property type="entry name" value="C5-epimerase"/>
</dbReference>
<dbReference type="Pfam" id="PF13499">
    <property type="entry name" value="EF-hand_7"/>
    <property type="match status" value="1"/>
</dbReference>
<dbReference type="CDD" id="cd00332">
    <property type="entry name" value="PAL-HAL"/>
    <property type="match status" value="1"/>
</dbReference>
<evidence type="ECO:0000256" key="12">
    <source>
        <dbReference type="ARBA" id="ARBA00022692"/>
    </source>
</evidence>
<comment type="similarity">
    <text evidence="7">Belongs to the D-glucuronyl C5-epimerase family.</text>
</comment>
<dbReference type="GO" id="GO:0016020">
    <property type="term" value="C:membrane"/>
    <property type="evidence" value="ECO:0007669"/>
    <property type="project" value="UniProtKB-SubCell"/>
</dbReference>
<comment type="similarity">
    <text evidence="8 27">Belongs to the PAL/histidase family.</text>
</comment>
<dbReference type="UniPathway" id="UPA00862"/>
<evidence type="ECO:0000256" key="20">
    <source>
        <dbReference type="ARBA" id="ARBA00023002"/>
    </source>
</evidence>
<evidence type="ECO:0000313" key="33">
    <source>
        <dbReference type="EMBL" id="KAF4081548.1"/>
    </source>
</evidence>
<dbReference type="UniPathway" id="UPA00379">
    <property type="reaction ID" value="UER00549"/>
</dbReference>
<evidence type="ECO:0000256" key="13">
    <source>
        <dbReference type="ARBA" id="ARBA00022723"/>
    </source>
</evidence>
<feature type="transmembrane region" description="Helical" evidence="30">
    <location>
        <begin position="943"/>
        <end position="966"/>
    </location>
</feature>
<dbReference type="Pfam" id="PF00221">
    <property type="entry name" value="Lyase_aromatic"/>
    <property type="match status" value="1"/>
</dbReference>
<dbReference type="InterPro" id="IPR013112">
    <property type="entry name" value="FAD-bd_8"/>
</dbReference>
<dbReference type="Gene3D" id="3.40.50.80">
    <property type="entry name" value="Nucleotide-binding domain of ferredoxin-NADP reductase (FNR) module"/>
    <property type="match status" value="1"/>
</dbReference>
<dbReference type="FunFam" id="1.10.238.10:FF:000210">
    <property type="entry name" value="NADPH oxidase 5 isoform X2"/>
    <property type="match status" value="1"/>
</dbReference>
<keyword evidence="10" id="KW-0597">Phosphoprotein</keyword>
<dbReference type="CDD" id="cd00051">
    <property type="entry name" value="EFh"/>
    <property type="match status" value="2"/>
</dbReference>
<dbReference type="InterPro" id="IPR001106">
    <property type="entry name" value="Aromatic_Lyase"/>
</dbReference>
<feature type="transmembrane region" description="Helical" evidence="30">
    <location>
        <begin position="1053"/>
        <end position="1075"/>
    </location>
</feature>
<dbReference type="InterPro" id="IPR024083">
    <property type="entry name" value="Fumarase/histidase_N"/>
</dbReference>
<dbReference type="Pfam" id="PF21174">
    <property type="entry name" value="Glce_b_sandwich"/>
    <property type="match status" value="1"/>
</dbReference>
<dbReference type="GO" id="GO:0047464">
    <property type="term" value="F:heparosan-N-sulfate-glucuronate 5-epimerase activity"/>
    <property type="evidence" value="ECO:0007669"/>
    <property type="project" value="UniProtKB-EC"/>
</dbReference>
<dbReference type="Gene3D" id="1.10.238.10">
    <property type="entry name" value="EF-hand"/>
    <property type="match status" value="1"/>
</dbReference>
<dbReference type="GO" id="GO:0019556">
    <property type="term" value="P:L-histidine catabolic process to glutamate and formamide"/>
    <property type="evidence" value="ECO:0007669"/>
    <property type="project" value="UniProtKB-UniPathway"/>
</dbReference>
<dbReference type="PROSITE" id="PS00488">
    <property type="entry name" value="PAL_HISTIDASE"/>
    <property type="match status" value="1"/>
</dbReference>
<evidence type="ECO:0000256" key="21">
    <source>
        <dbReference type="ARBA" id="ARBA00023136"/>
    </source>
</evidence>
<keyword evidence="23 27" id="KW-0456">Lyase</keyword>
<dbReference type="InterPro" id="IPR008948">
    <property type="entry name" value="L-Aspartase-like"/>
</dbReference>
<evidence type="ECO:0000256" key="14">
    <source>
        <dbReference type="ARBA" id="ARBA00022808"/>
    </source>
</evidence>
<gene>
    <name evidence="33" type="ORF">AMELA_G00162430</name>
</gene>
<evidence type="ECO:0000256" key="26">
    <source>
        <dbReference type="ARBA" id="ARBA00049908"/>
    </source>
</evidence>
<dbReference type="GO" id="GO:0030210">
    <property type="term" value="P:heparin proteoglycan biosynthetic process"/>
    <property type="evidence" value="ECO:0007669"/>
    <property type="project" value="UniProtKB-UniPathway"/>
</dbReference>
<keyword evidence="15" id="KW-0274">FAD</keyword>
<dbReference type="PRINTS" id="PR00466">
    <property type="entry name" value="GP91PHOX"/>
</dbReference>
<feature type="transmembrane region" description="Helical" evidence="30">
    <location>
        <begin position="987"/>
        <end position="1009"/>
    </location>
</feature>
<evidence type="ECO:0000256" key="30">
    <source>
        <dbReference type="SAM" id="Phobius"/>
    </source>
</evidence>
<comment type="pathway">
    <text evidence="5">Glycan metabolism; heparan sulfate biosynthesis.</text>
</comment>
<dbReference type="GO" id="GO:0015012">
    <property type="term" value="P:heparan sulfate proteoglycan biosynthetic process"/>
    <property type="evidence" value="ECO:0007669"/>
    <property type="project" value="InterPro"/>
</dbReference>
<dbReference type="Pfam" id="PF06662">
    <property type="entry name" value="C5-epim_C"/>
    <property type="match status" value="1"/>
</dbReference>
<feature type="domain" description="EF-hand" evidence="31">
    <location>
        <begin position="747"/>
        <end position="782"/>
    </location>
</feature>
<dbReference type="GO" id="GO:0005509">
    <property type="term" value="F:calcium ion binding"/>
    <property type="evidence" value="ECO:0007669"/>
    <property type="project" value="InterPro"/>
</dbReference>
<keyword evidence="16" id="KW-0106">Calcium</keyword>
<keyword evidence="12 30" id="KW-0812">Transmembrane</keyword>
<evidence type="ECO:0000256" key="17">
    <source>
        <dbReference type="ARBA" id="ARBA00022857"/>
    </source>
</evidence>
<evidence type="ECO:0000256" key="7">
    <source>
        <dbReference type="ARBA" id="ARBA00005584"/>
    </source>
</evidence>
<dbReference type="Gene3D" id="3.10.20.90">
    <property type="entry name" value="Phosphatidylinositol 3-kinase Catalytic Subunit, Chain A, domain 1"/>
    <property type="match status" value="1"/>
</dbReference>
<dbReference type="GO" id="GO:0016491">
    <property type="term" value="F:oxidoreductase activity"/>
    <property type="evidence" value="ECO:0007669"/>
    <property type="project" value="UniProtKB-KW"/>
</dbReference>
<evidence type="ECO:0000256" key="23">
    <source>
        <dbReference type="ARBA" id="ARBA00023239"/>
    </source>
</evidence>
<dbReference type="FunFam" id="2.40.30.10:FF:000056">
    <property type="entry name" value="NADPH oxidase 5"/>
    <property type="match status" value="1"/>
</dbReference>
<feature type="region of interest" description="Disordered" evidence="29">
    <location>
        <begin position="1499"/>
        <end position="1520"/>
    </location>
</feature>
<keyword evidence="34" id="KW-1185">Reference proteome</keyword>
<name>A0A7J6AJ70_AMEME</name>
<dbReference type="SFLD" id="SFLDG01169">
    <property type="entry name" value="NADPH_oxidase_subgroup_(NOX)"/>
    <property type="match status" value="1"/>
</dbReference>
<reference evidence="33 34" key="1">
    <citation type="submission" date="2020-02" db="EMBL/GenBank/DDBJ databases">
        <title>A chromosome-scale genome assembly of the black bullhead catfish (Ameiurus melas).</title>
        <authorList>
            <person name="Wen M."/>
            <person name="Zham M."/>
            <person name="Cabau C."/>
            <person name="Klopp C."/>
            <person name="Donnadieu C."/>
            <person name="Roques C."/>
            <person name="Bouchez O."/>
            <person name="Lampietro C."/>
            <person name="Jouanno E."/>
            <person name="Herpin A."/>
            <person name="Louis A."/>
            <person name="Berthelot C."/>
            <person name="Parey E."/>
            <person name="Roest-Crollius H."/>
            <person name="Braasch I."/>
            <person name="Postlethwait J."/>
            <person name="Robinson-Rechavi M."/>
            <person name="Echchiki A."/>
            <person name="Begum T."/>
            <person name="Montfort J."/>
            <person name="Schartl M."/>
            <person name="Bobe J."/>
            <person name="Guiguen Y."/>
        </authorList>
    </citation>
    <scope>NUCLEOTIDE SEQUENCE [LARGE SCALE GENOMIC DNA]</scope>
    <source>
        <strain evidence="33">M_S1</strain>
        <tissue evidence="33">Blood</tissue>
    </source>
</reference>
<dbReference type="InterPro" id="IPR005921">
    <property type="entry name" value="HutH"/>
</dbReference>
<evidence type="ECO:0000256" key="10">
    <source>
        <dbReference type="ARBA" id="ARBA00022553"/>
    </source>
</evidence>
<evidence type="ECO:0000256" key="5">
    <source>
        <dbReference type="ARBA" id="ARBA00005093"/>
    </source>
</evidence>
<dbReference type="SUPFAM" id="SSF63380">
    <property type="entry name" value="Riboflavin synthase domain-like"/>
    <property type="match status" value="1"/>
</dbReference>
<feature type="transmembrane region" description="Helical" evidence="30">
    <location>
        <begin position="1029"/>
        <end position="1046"/>
    </location>
</feature>
<evidence type="ECO:0000256" key="1">
    <source>
        <dbReference type="ARBA" id="ARBA00000434"/>
    </source>
</evidence>
<keyword evidence="11" id="KW-0285">Flavoprotein</keyword>
<evidence type="ECO:0000256" key="19">
    <source>
        <dbReference type="ARBA" id="ARBA00022989"/>
    </source>
</evidence>
<evidence type="ECO:0000256" key="28">
    <source>
        <dbReference type="RuleBase" id="RU004479"/>
    </source>
</evidence>
<dbReference type="SUPFAM" id="SSF47473">
    <property type="entry name" value="EF-hand"/>
    <property type="match status" value="1"/>
</dbReference>
<keyword evidence="18" id="KW-0735">Signal-anchor</keyword>
<dbReference type="InterPro" id="IPR017927">
    <property type="entry name" value="FAD-bd_FR_type"/>
</dbReference>
<keyword evidence="17" id="KW-0521">NADP</keyword>
<dbReference type="InterPro" id="IPR013130">
    <property type="entry name" value="Fe3_Rdtase_TM_dom"/>
</dbReference>
<evidence type="ECO:0000256" key="3">
    <source>
        <dbReference type="ARBA" id="ARBA00004606"/>
    </source>
</evidence>
<comment type="catalytic activity">
    <reaction evidence="1">
        <text>[heparosan-N-sulfate](n) = [heparan-N-sulfate](n)</text>
        <dbReference type="Rhea" id="RHEA:20197"/>
        <dbReference type="Rhea" id="RHEA-COMP:9556"/>
        <dbReference type="Rhea" id="RHEA-COMP:9557"/>
        <dbReference type="ChEBI" id="CHEBI:58041"/>
        <dbReference type="ChEBI" id="CHEBI:58287"/>
        <dbReference type="EC" id="5.1.3.17"/>
    </reaction>
</comment>
<evidence type="ECO:0000256" key="29">
    <source>
        <dbReference type="SAM" id="MobiDB-lite"/>
    </source>
</evidence>
<comment type="catalytic activity">
    <reaction evidence="26">
        <text>NADPH + 2 O2 = 2 superoxide + NADP(+) + H(+)</text>
        <dbReference type="Rhea" id="RHEA:63180"/>
        <dbReference type="ChEBI" id="CHEBI:15378"/>
        <dbReference type="ChEBI" id="CHEBI:15379"/>
        <dbReference type="ChEBI" id="CHEBI:18421"/>
        <dbReference type="ChEBI" id="CHEBI:57783"/>
        <dbReference type="ChEBI" id="CHEBI:58349"/>
    </reaction>
</comment>
<evidence type="ECO:0000256" key="16">
    <source>
        <dbReference type="ARBA" id="ARBA00022837"/>
    </source>
</evidence>
<dbReference type="SUPFAM" id="SSF52343">
    <property type="entry name" value="Ferredoxin reductase-like, C-terminal NADP-linked domain"/>
    <property type="match status" value="1"/>
</dbReference>
<dbReference type="InterPro" id="IPR018247">
    <property type="entry name" value="EF_Hand_1_Ca_BS"/>
</dbReference>
<dbReference type="InterPro" id="IPR021922">
    <property type="entry name" value="Par3/HAL_N"/>
</dbReference>
<evidence type="ECO:0000256" key="18">
    <source>
        <dbReference type="ARBA" id="ARBA00022968"/>
    </source>
</evidence>
<feature type="transmembrane region" description="Helical" evidence="30">
    <location>
        <begin position="866"/>
        <end position="885"/>
    </location>
</feature>
<dbReference type="FunFam" id="3.10.20.90:FF:000111">
    <property type="entry name" value="Histidine ammonia-lyase"/>
    <property type="match status" value="1"/>
</dbReference>
<dbReference type="PANTHER" id="PTHR13174:SF3">
    <property type="entry name" value="D-GLUCURONYL C5-EPIMERASE"/>
    <property type="match status" value="1"/>
</dbReference>
<keyword evidence="13" id="KW-0479">Metal-binding</keyword>
<dbReference type="EC" id="4.3.1.3" evidence="28"/>
<keyword evidence="14 28" id="KW-0369">Histidine metabolism</keyword>
<evidence type="ECO:0000256" key="9">
    <source>
        <dbReference type="ARBA" id="ARBA00017271"/>
    </source>
</evidence>
<dbReference type="PANTHER" id="PTHR13174">
    <property type="entry name" value="D-GLUCURONYL C5-EPIMERASE"/>
    <property type="match status" value="1"/>
</dbReference>
<evidence type="ECO:0000313" key="34">
    <source>
        <dbReference type="Proteomes" id="UP000593565"/>
    </source>
</evidence>
<dbReference type="NCBIfam" id="NF006871">
    <property type="entry name" value="PRK09367.1"/>
    <property type="match status" value="1"/>
</dbReference>